<dbReference type="PANTHER" id="PTHR37820:SF1">
    <property type="entry name" value="CELL DIVISION PROTEIN FTSQ"/>
    <property type="match status" value="1"/>
</dbReference>
<comment type="subcellular location">
    <subcellularLocation>
        <location evidence="1">Membrane</location>
    </subcellularLocation>
</comment>
<evidence type="ECO:0000256" key="7">
    <source>
        <dbReference type="ARBA" id="ARBA00023306"/>
    </source>
</evidence>
<keyword evidence="2" id="KW-1003">Cell membrane</keyword>
<feature type="domain" description="POTRA" evidence="9">
    <location>
        <begin position="59"/>
        <end position="127"/>
    </location>
</feature>
<dbReference type="RefSeq" id="WP_345205592.1">
    <property type="nucleotide sequence ID" value="NZ_BAABGM010000013.1"/>
</dbReference>
<keyword evidence="6 8" id="KW-0472">Membrane</keyword>
<gene>
    <name evidence="10" type="ORF">GCM10023168_21350</name>
</gene>
<evidence type="ECO:0000313" key="11">
    <source>
        <dbReference type="Proteomes" id="UP001500945"/>
    </source>
</evidence>
<evidence type="ECO:0000256" key="5">
    <source>
        <dbReference type="ARBA" id="ARBA00022989"/>
    </source>
</evidence>
<sequence>MSLRTDGTATEHGVASAANRFRERALSNRRRPWRRALLTALAVGVVAGLVWVLGWSTVFGVEEVDVTGTTGTEAEAVAELVEVAPGTPLARVDTDAVADRVRSRVTIAEVSVRRSWPRTLSVEVVERTPAIVVRNPEGRLEVVDAEGVSFRVVRTAPKGVPVVTAAGSRGTTREALQASLALLEALPSDLAPQVSGITVSSANLVTFTLGKRTVVWGGGEDSERKVAILAALLPTKAKVIDVSAPDTPVTR</sequence>
<keyword evidence="7" id="KW-0131">Cell cycle</keyword>
<protein>
    <recommendedName>
        <fullName evidence="9">POTRA domain-containing protein</fullName>
    </recommendedName>
</protein>
<dbReference type="InterPro" id="IPR034746">
    <property type="entry name" value="POTRA"/>
</dbReference>
<keyword evidence="4 8" id="KW-0812">Transmembrane</keyword>
<reference evidence="11" key="1">
    <citation type="journal article" date="2019" name="Int. J. Syst. Evol. Microbiol.">
        <title>The Global Catalogue of Microorganisms (GCM) 10K type strain sequencing project: providing services to taxonomists for standard genome sequencing and annotation.</title>
        <authorList>
            <consortium name="The Broad Institute Genomics Platform"/>
            <consortium name="The Broad Institute Genome Sequencing Center for Infectious Disease"/>
            <person name="Wu L."/>
            <person name="Ma J."/>
        </authorList>
    </citation>
    <scope>NUCLEOTIDE SEQUENCE [LARGE SCALE GENOMIC DNA]</scope>
    <source>
        <strain evidence="11">JCM 17809</strain>
    </source>
</reference>
<evidence type="ECO:0000256" key="6">
    <source>
        <dbReference type="ARBA" id="ARBA00023136"/>
    </source>
</evidence>
<keyword evidence="11" id="KW-1185">Reference proteome</keyword>
<evidence type="ECO:0000256" key="8">
    <source>
        <dbReference type="SAM" id="Phobius"/>
    </source>
</evidence>
<dbReference type="EMBL" id="BAABGM010000013">
    <property type="protein sequence ID" value="GAA4406464.1"/>
    <property type="molecule type" value="Genomic_DNA"/>
</dbReference>
<proteinExistence type="predicted"/>
<dbReference type="InterPro" id="IPR050487">
    <property type="entry name" value="FtsQ_DivIB"/>
</dbReference>
<comment type="caution">
    <text evidence="10">The sequence shown here is derived from an EMBL/GenBank/DDBJ whole genome shotgun (WGS) entry which is preliminary data.</text>
</comment>
<evidence type="ECO:0000256" key="3">
    <source>
        <dbReference type="ARBA" id="ARBA00022618"/>
    </source>
</evidence>
<evidence type="ECO:0000259" key="9">
    <source>
        <dbReference type="PROSITE" id="PS51779"/>
    </source>
</evidence>
<dbReference type="InterPro" id="IPR013685">
    <property type="entry name" value="POTRA_FtsQ_type"/>
</dbReference>
<evidence type="ECO:0000256" key="2">
    <source>
        <dbReference type="ARBA" id="ARBA00022475"/>
    </source>
</evidence>
<evidence type="ECO:0000256" key="1">
    <source>
        <dbReference type="ARBA" id="ARBA00004370"/>
    </source>
</evidence>
<name>A0ABP8KH96_9MICO</name>
<feature type="transmembrane region" description="Helical" evidence="8">
    <location>
        <begin position="36"/>
        <end position="55"/>
    </location>
</feature>
<organism evidence="10 11">
    <name type="scientific">Fodinibacter luteus</name>
    <dbReference type="NCBI Taxonomy" id="552064"/>
    <lineage>
        <taxon>Bacteria</taxon>
        <taxon>Bacillati</taxon>
        <taxon>Actinomycetota</taxon>
        <taxon>Actinomycetes</taxon>
        <taxon>Micrococcales</taxon>
        <taxon>Intrasporangiaceae</taxon>
        <taxon>Fodinibacter (ex Wang et al. 2009)</taxon>
    </lineage>
</organism>
<dbReference type="InterPro" id="IPR005548">
    <property type="entry name" value="Cell_div_FtsQ/DivIB_C"/>
</dbReference>
<keyword evidence="5 8" id="KW-1133">Transmembrane helix</keyword>
<evidence type="ECO:0000256" key="4">
    <source>
        <dbReference type="ARBA" id="ARBA00022692"/>
    </source>
</evidence>
<accession>A0ABP8KH96</accession>
<dbReference type="PROSITE" id="PS51779">
    <property type="entry name" value="POTRA"/>
    <property type="match status" value="1"/>
</dbReference>
<dbReference type="Pfam" id="PF03799">
    <property type="entry name" value="FtsQ_DivIB_C"/>
    <property type="match status" value="1"/>
</dbReference>
<keyword evidence="3" id="KW-0132">Cell division</keyword>
<dbReference type="Proteomes" id="UP001500945">
    <property type="component" value="Unassembled WGS sequence"/>
</dbReference>
<dbReference type="Pfam" id="PF08478">
    <property type="entry name" value="POTRA_1"/>
    <property type="match status" value="1"/>
</dbReference>
<evidence type="ECO:0000313" key="10">
    <source>
        <dbReference type="EMBL" id="GAA4406464.1"/>
    </source>
</evidence>
<dbReference type="PANTHER" id="PTHR37820">
    <property type="entry name" value="CELL DIVISION PROTEIN DIVIB"/>
    <property type="match status" value="1"/>
</dbReference>
<dbReference type="Gene3D" id="3.10.20.310">
    <property type="entry name" value="membrane protein fhac"/>
    <property type="match status" value="1"/>
</dbReference>